<feature type="active site" description="Proton donor" evidence="16">
    <location>
        <position position="331"/>
    </location>
</feature>
<evidence type="ECO:0000256" key="2">
    <source>
        <dbReference type="ARBA" id="ARBA00011245"/>
    </source>
</evidence>
<keyword evidence="3" id="KW-0964">Secreted</keyword>
<evidence type="ECO:0000256" key="9">
    <source>
        <dbReference type="ARBA" id="ARBA00043670"/>
    </source>
</evidence>
<evidence type="ECO:0000313" key="20">
    <source>
        <dbReference type="Proteomes" id="UP000054270"/>
    </source>
</evidence>
<dbReference type="Gene3D" id="3.40.50.1240">
    <property type="entry name" value="Phosphoglycerate mutase-like"/>
    <property type="match status" value="1"/>
</dbReference>
<dbReference type="InterPro" id="IPR029033">
    <property type="entry name" value="His_PPase_superfam"/>
</dbReference>
<evidence type="ECO:0000256" key="14">
    <source>
        <dbReference type="ARBA" id="ARBA00044106"/>
    </source>
</evidence>
<evidence type="ECO:0000256" key="7">
    <source>
        <dbReference type="ARBA" id="ARBA00041857"/>
    </source>
</evidence>
<comment type="catalytic activity">
    <reaction evidence="11">
        <text>1D-myo-inositol 1,2,6-trisphosphate + H2O = 1D-myo-inositol 1,2-bisphosphate + phosphate</text>
        <dbReference type="Rhea" id="RHEA:77131"/>
        <dbReference type="ChEBI" id="CHEBI:15377"/>
        <dbReference type="ChEBI" id="CHEBI:43474"/>
        <dbReference type="ChEBI" id="CHEBI:195537"/>
        <dbReference type="ChEBI" id="CHEBI:195539"/>
    </reaction>
    <physiologicalReaction direction="left-to-right" evidence="11">
        <dbReference type="Rhea" id="RHEA:77132"/>
    </physiologicalReaction>
</comment>
<evidence type="ECO:0000256" key="6">
    <source>
        <dbReference type="ARBA" id="ARBA00023180"/>
    </source>
</evidence>
<evidence type="ECO:0000256" key="17">
    <source>
        <dbReference type="PIRSR" id="PIRSR000894-2"/>
    </source>
</evidence>
<evidence type="ECO:0000256" key="15">
    <source>
        <dbReference type="ARBA" id="ARBA00044262"/>
    </source>
</evidence>
<evidence type="ECO:0000256" key="18">
    <source>
        <dbReference type="SAM" id="SignalP"/>
    </source>
</evidence>
<feature type="signal peptide" evidence="18">
    <location>
        <begin position="1"/>
        <end position="17"/>
    </location>
</feature>
<keyword evidence="4" id="KW-0378">Hydrolase</keyword>
<evidence type="ECO:0000256" key="5">
    <source>
        <dbReference type="ARBA" id="ARBA00023157"/>
    </source>
</evidence>
<evidence type="ECO:0000256" key="13">
    <source>
        <dbReference type="ARBA" id="ARBA00043788"/>
    </source>
</evidence>
<dbReference type="InterPro" id="IPR000560">
    <property type="entry name" value="His_Pase_clade-2"/>
</dbReference>
<comment type="catalytic activity">
    <reaction evidence="10">
        <text>1D-myo-inositol 1,2-bisphosphate + H2O = 1D-myo-inositol 2-phosphate + phosphate</text>
        <dbReference type="Rhea" id="RHEA:77135"/>
        <dbReference type="ChEBI" id="CHEBI:15377"/>
        <dbReference type="ChEBI" id="CHEBI:43474"/>
        <dbReference type="ChEBI" id="CHEBI:84142"/>
        <dbReference type="ChEBI" id="CHEBI:195539"/>
    </reaction>
    <physiologicalReaction direction="left-to-right" evidence="10">
        <dbReference type="Rhea" id="RHEA:77136"/>
    </physiologicalReaction>
</comment>
<feature type="disulfide bond" evidence="17">
    <location>
        <begin position="191"/>
        <end position="432"/>
    </location>
</feature>
<dbReference type="InterPro" id="IPR033379">
    <property type="entry name" value="Acid_Pase_AS"/>
</dbReference>
<reference evidence="20" key="1">
    <citation type="submission" date="2014-04" db="EMBL/GenBank/DDBJ databases">
        <title>Evolutionary Origins and Diversification of the Mycorrhizal Mutualists.</title>
        <authorList>
            <consortium name="DOE Joint Genome Institute"/>
            <consortium name="Mycorrhizal Genomics Consortium"/>
            <person name="Kohler A."/>
            <person name="Kuo A."/>
            <person name="Nagy L.G."/>
            <person name="Floudas D."/>
            <person name="Copeland A."/>
            <person name="Barry K.W."/>
            <person name="Cichocki N."/>
            <person name="Veneault-Fourrey C."/>
            <person name="LaButti K."/>
            <person name="Lindquist E.A."/>
            <person name="Lipzen A."/>
            <person name="Lundell T."/>
            <person name="Morin E."/>
            <person name="Murat C."/>
            <person name="Riley R."/>
            <person name="Ohm R."/>
            <person name="Sun H."/>
            <person name="Tunlid A."/>
            <person name="Henrissat B."/>
            <person name="Grigoriev I.V."/>
            <person name="Hibbett D.S."/>
            <person name="Martin F."/>
        </authorList>
    </citation>
    <scope>NUCLEOTIDE SEQUENCE [LARGE SCALE GENOMIC DNA]</scope>
    <source>
        <strain evidence="20">FD-334 SS-4</strain>
    </source>
</reference>
<dbReference type="PROSITE" id="PS00778">
    <property type="entry name" value="HIS_ACID_PHOSPHAT_2"/>
    <property type="match status" value="1"/>
</dbReference>
<feature type="active site" description="Nucleophile" evidence="16">
    <location>
        <position position="70"/>
    </location>
</feature>
<dbReference type="PIRSF" id="PIRSF000894">
    <property type="entry name" value="Acid_phosphatase"/>
    <property type="match status" value="1"/>
</dbReference>
<dbReference type="SUPFAM" id="SSF53254">
    <property type="entry name" value="Phosphoglycerate mutase-like"/>
    <property type="match status" value="1"/>
</dbReference>
<dbReference type="STRING" id="945553.A0A0D2NM48"/>
<feature type="disulfide bond" evidence="17">
    <location>
        <begin position="401"/>
        <end position="409"/>
    </location>
</feature>
<dbReference type="InterPro" id="IPR016274">
    <property type="entry name" value="Histidine_acid_Pase_euk"/>
</dbReference>
<dbReference type="CDD" id="cd07061">
    <property type="entry name" value="HP_HAP_like"/>
    <property type="match status" value="1"/>
</dbReference>
<keyword evidence="18" id="KW-0732">Signal</keyword>
<comment type="catalytic activity">
    <reaction evidence="9">
        <text>1D-myo-inositol 1,2,5,6-tetrakisphosphate + H2O = 1D-myo-inositol 1,2,6-trisphosphate + phosphate</text>
        <dbReference type="Rhea" id="RHEA:77119"/>
        <dbReference type="ChEBI" id="CHEBI:15377"/>
        <dbReference type="ChEBI" id="CHEBI:43474"/>
        <dbReference type="ChEBI" id="CHEBI:195535"/>
        <dbReference type="ChEBI" id="CHEBI:195537"/>
    </reaction>
    <physiologicalReaction direction="left-to-right" evidence="9">
        <dbReference type="Rhea" id="RHEA:77120"/>
    </physiologicalReaction>
</comment>
<evidence type="ECO:0000256" key="3">
    <source>
        <dbReference type="ARBA" id="ARBA00022525"/>
    </source>
</evidence>
<accession>A0A0D2NM48</accession>
<evidence type="ECO:0000256" key="4">
    <source>
        <dbReference type="ARBA" id="ARBA00022801"/>
    </source>
</evidence>
<dbReference type="GO" id="GO:0005576">
    <property type="term" value="C:extracellular region"/>
    <property type="evidence" value="ECO:0007669"/>
    <property type="project" value="UniProtKB-SubCell"/>
</dbReference>
<evidence type="ECO:0000313" key="19">
    <source>
        <dbReference type="EMBL" id="KJA17736.1"/>
    </source>
</evidence>
<sequence>MLLPLGAIALLFSQIHACAGSAAPPVITQFAPPAVQHSWAAYTPYFAVEPYTPPPEGCRIDQVRAFLQRHGARFPTSGASTGILTALNKLQSATSFTDPRLDFLRNYTYALGKNGDLIPFGAFQSEEAGKEAYARYSHLVSPQNLPFVRASSAERTVDSATNWTLGFSIASNHVLNPPLAVGNDTLDDSMCPNAGSSDAQTGVWTAIYGAPIAARLNAAAPGANLTAADISAFIPICPFESAAKDATSPFCALFTPAEFAQFEYFGDLDKFYGTGYGQPLGRVQGVGYVNELLARLTGAPVRLGTQVNATLDTDPTTFPLSRALYADFTHDNQMAAIYAALGLFAQRAPLDPAAPDARRTWVASRLTPFSGRMVVERLACAGGAPHVRVLVNDALQPLEFCGSDRDGLCTLAAFVASQAYARGNGLGDFAKCFT</sequence>
<feature type="disulfide bond" evidence="17">
    <location>
        <begin position="237"/>
        <end position="251"/>
    </location>
</feature>
<keyword evidence="5 17" id="KW-1015">Disulfide bond</keyword>
<proteinExistence type="predicted"/>
<evidence type="ECO:0000256" key="12">
    <source>
        <dbReference type="ARBA" id="ARBA00043748"/>
    </source>
</evidence>
<dbReference type="OrthoDB" id="6509975at2759"/>
<evidence type="ECO:0000256" key="10">
    <source>
        <dbReference type="ARBA" id="ARBA00043675"/>
    </source>
</evidence>
<dbReference type="AlphaFoldDB" id="A0A0D2NM48"/>
<dbReference type="Pfam" id="PF00328">
    <property type="entry name" value="His_Phos_2"/>
    <property type="match status" value="1"/>
</dbReference>
<comment type="subcellular location">
    <subcellularLocation>
        <location evidence="1">Secreted</location>
    </subcellularLocation>
</comment>
<comment type="catalytic activity">
    <reaction evidence="13">
        <text>1D-myo-inositol hexakisphosphate + H2O = 1D-myo-inositol 1,2,4,5,6-pentakisphosphate + phosphate</text>
        <dbReference type="Rhea" id="RHEA:16989"/>
        <dbReference type="ChEBI" id="CHEBI:15377"/>
        <dbReference type="ChEBI" id="CHEBI:43474"/>
        <dbReference type="ChEBI" id="CHEBI:57798"/>
        <dbReference type="ChEBI" id="CHEBI:58130"/>
        <dbReference type="EC" id="3.1.3.8"/>
    </reaction>
    <physiologicalReaction direction="left-to-right" evidence="13">
        <dbReference type="Rhea" id="RHEA:16990"/>
    </physiologicalReaction>
</comment>
<dbReference type="Proteomes" id="UP000054270">
    <property type="component" value="Unassembled WGS sequence"/>
</dbReference>
<evidence type="ECO:0000256" key="11">
    <source>
        <dbReference type="ARBA" id="ARBA00043721"/>
    </source>
</evidence>
<keyword evidence="6" id="KW-0325">Glycoprotein</keyword>
<organism evidence="19 20">
    <name type="scientific">Hypholoma sublateritium (strain FD-334 SS-4)</name>
    <dbReference type="NCBI Taxonomy" id="945553"/>
    <lineage>
        <taxon>Eukaryota</taxon>
        <taxon>Fungi</taxon>
        <taxon>Dikarya</taxon>
        <taxon>Basidiomycota</taxon>
        <taxon>Agaricomycotina</taxon>
        <taxon>Agaricomycetes</taxon>
        <taxon>Agaricomycetidae</taxon>
        <taxon>Agaricales</taxon>
        <taxon>Agaricineae</taxon>
        <taxon>Strophariaceae</taxon>
        <taxon>Hypholoma</taxon>
    </lineage>
</organism>
<evidence type="ECO:0000256" key="8">
    <source>
        <dbReference type="ARBA" id="ARBA00042300"/>
    </source>
</evidence>
<name>A0A0D2NM48_HYPSF</name>
<dbReference type="PANTHER" id="PTHR20963:SF24">
    <property type="entry name" value="3-PHYTASE B"/>
    <property type="match status" value="1"/>
</dbReference>
<evidence type="ECO:0000256" key="1">
    <source>
        <dbReference type="ARBA" id="ARBA00004613"/>
    </source>
</evidence>
<feature type="chain" id="PRO_5002248153" description="Phytase A" evidence="18">
    <location>
        <begin position="18"/>
        <end position="434"/>
    </location>
</feature>
<comment type="catalytic activity">
    <reaction evidence="12">
        <text>1D-myo-inositol 1,2,4,5,6-pentakisphosphate + H2O = 1D-myo-inositol 1,2,5,6-tetrakisphosphate + phosphate</text>
        <dbReference type="Rhea" id="RHEA:77115"/>
        <dbReference type="ChEBI" id="CHEBI:15377"/>
        <dbReference type="ChEBI" id="CHEBI:43474"/>
        <dbReference type="ChEBI" id="CHEBI:57798"/>
        <dbReference type="ChEBI" id="CHEBI:195535"/>
    </reaction>
    <physiologicalReaction direction="left-to-right" evidence="12">
        <dbReference type="Rhea" id="RHEA:77116"/>
    </physiologicalReaction>
</comment>
<dbReference type="PANTHER" id="PTHR20963">
    <property type="entry name" value="MULTIPLE INOSITOL POLYPHOSPHATE PHOSPHATASE-RELATED"/>
    <property type="match status" value="1"/>
</dbReference>
<dbReference type="GO" id="GO:0016158">
    <property type="term" value="F:inositol hexakisphosphate 3-phosphatase activity"/>
    <property type="evidence" value="ECO:0007669"/>
    <property type="project" value="UniProtKB-EC"/>
</dbReference>
<dbReference type="EMBL" id="KN817599">
    <property type="protein sequence ID" value="KJA17736.1"/>
    <property type="molecule type" value="Genomic_DNA"/>
</dbReference>
<feature type="disulfide bond" evidence="17">
    <location>
        <begin position="58"/>
        <end position="380"/>
    </location>
</feature>
<protein>
    <recommendedName>
        <fullName evidence="14">Phytase A</fullName>
    </recommendedName>
    <alternativeName>
        <fullName evidence="15">Histidine acid phosphatase phyA</fullName>
    </alternativeName>
    <alternativeName>
        <fullName evidence="8">Myo-inositol hexakisphosphate phosphohydrolase A</fullName>
    </alternativeName>
    <alternativeName>
        <fullName evidence="7">Myo-inositol-hexaphosphate 3-phosphohydrolase A</fullName>
    </alternativeName>
</protein>
<dbReference type="GO" id="GO:0003993">
    <property type="term" value="F:acid phosphatase activity"/>
    <property type="evidence" value="ECO:0007669"/>
    <property type="project" value="TreeGrafter"/>
</dbReference>
<gene>
    <name evidence="19" type="ORF">HYPSUDRAFT_146103</name>
</gene>
<comment type="subunit">
    <text evidence="2">Monomer.</text>
</comment>
<evidence type="ECO:0000256" key="16">
    <source>
        <dbReference type="PIRSR" id="PIRSR000894-1"/>
    </source>
</evidence>
<keyword evidence="20" id="KW-1185">Reference proteome</keyword>